<dbReference type="AlphaFoldDB" id="A0A428MLU8"/>
<sequence length="273" mass="29711">MTIRLLGALLVVVLLPVHGSSQPDAAKWKLVWSDEFNEADGTGPDSAKWGFDLGGGGWGNKELESYTSRLVNVQQKGGNLVITALKEDYTGADGVERPYTSARIKTKGLFSQAYGRVEARMQLPLGKGIWPAFWMLGDDIGSVGWPKAGEIDIMENIGEAGRVYSTLHGPGYSGAGGISANYNLPAGEAVNDGFHVYAVEWSPNKIRFYFDDKLIAERTPADLPAGAKWVYDHPFFLILNVAVGGAWPGNPDEGTVFPQQMLVDYVRVYEARP</sequence>
<keyword evidence="2" id="KW-0732">Signal</keyword>
<dbReference type="Gene3D" id="2.60.120.200">
    <property type="match status" value="1"/>
</dbReference>
<organism evidence="4 5">
    <name type="scientific">Edaphobacter aggregans</name>
    <dbReference type="NCBI Taxonomy" id="570835"/>
    <lineage>
        <taxon>Bacteria</taxon>
        <taxon>Pseudomonadati</taxon>
        <taxon>Acidobacteriota</taxon>
        <taxon>Terriglobia</taxon>
        <taxon>Terriglobales</taxon>
        <taxon>Acidobacteriaceae</taxon>
        <taxon>Edaphobacter</taxon>
    </lineage>
</organism>
<dbReference type="EMBL" id="RSDW01000001">
    <property type="protein sequence ID" value="RSL17819.1"/>
    <property type="molecule type" value="Genomic_DNA"/>
</dbReference>
<dbReference type="OrthoDB" id="9809583at2"/>
<accession>A0A428MLU8</accession>
<feature type="chain" id="PRO_5019212281" evidence="2">
    <location>
        <begin position="20"/>
        <end position="273"/>
    </location>
</feature>
<dbReference type="SUPFAM" id="SSF49899">
    <property type="entry name" value="Concanavalin A-like lectins/glucanases"/>
    <property type="match status" value="1"/>
</dbReference>
<dbReference type="Proteomes" id="UP000269669">
    <property type="component" value="Unassembled WGS sequence"/>
</dbReference>
<evidence type="ECO:0000256" key="2">
    <source>
        <dbReference type="SAM" id="SignalP"/>
    </source>
</evidence>
<evidence type="ECO:0000259" key="3">
    <source>
        <dbReference type="PROSITE" id="PS51762"/>
    </source>
</evidence>
<comment type="caution">
    <text evidence="4">The sequence shown here is derived from an EMBL/GenBank/DDBJ whole genome shotgun (WGS) entry which is preliminary data.</text>
</comment>
<protein>
    <submittedName>
        <fullName evidence="4">Beta-glucanase (GH16 family)</fullName>
    </submittedName>
</protein>
<dbReference type="GO" id="GO:0005975">
    <property type="term" value="P:carbohydrate metabolic process"/>
    <property type="evidence" value="ECO:0007669"/>
    <property type="project" value="InterPro"/>
</dbReference>
<dbReference type="RefSeq" id="WP_125486252.1">
    <property type="nucleotide sequence ID" value="NZ_RSDW01000001.1"/>
</dbReference>
<feature type="domain" description="GH16" evidence="3">
    <location>
        <begin position="15"/>
        <end position="273"/>
    </location>
</feature>
<dbReference type="Pfam" id="PF00722">
    <property type="entry name" value="Glyco_hydro_16"/>
    <property type="match status" value="1"/>
</dbReference>
<evidence type="ECO:0000313" key="4">
    <source>
        <dbReference type="EMBL" id="RSL17819.1"/>
    </source>
</evidence>
<dbReference type="PROSITE" id="PS51762">
    <property type="entry name" value="GH16_2"/>
    <property type="match status" value="1"/>
</dbReference>
<dbReference type="GO" id="GO:0004553">
    <property type="term" value="F:hydrolase activity, hydrolyzing O-glycosyl compounds"/>
    <property type="evidence" value="ECO:0007669"/>
    <property type="project" value="InterPro"/>
</dbReference>
<gene>
    <name evidence="4" type="ORF">EDE15_3368</name>
</gene>
<evidence type="ECO:0000313" key="5">
    <source>
        <dbReference type="Proteomes" id="UP000269669"/>
    </source>
</evidence>
<reference evidence="4 5" key="1">
    <citation type="submission" date="2018-12" db="EMBL/GenBank/DDBJ databases">
        <title>Sequencing of bacterial isolates from soil warming experiment in Harvard Forest, Massachusetts, USA.</title>
        <authorList>
            <person name="Deangelis K."/>
        </authorList>
    </citation>
    <scope>NUCLEOTIDE SEQUENCE [LARGE SCALE GENOMIC DNA]</scope>
    <source>
        <strain evidence="4 5">EB153</strain>
    </source>
</reference>
<comment type="similarity">
    <text evidence="1">Belongs to the glycosyl hydrolase 16 family.</text>
</comment>
<name>A0A428MLU8_9BACT</name>
<proteinExistence type="inferred from homology"/>
<dbReference type="PANTHER" id="PTHR10963:SF55">
    <property type="entry name" value="GLYCOSIDE HYDROLASE FAMILY 16 PROTEIN"/>
    <property type="match status" value="1"/>
</dbReference>
<dbReference type="InterPro" id="IPR000757">
    <property type="entry name" value="Beta-glucanase-like"/>
</dbReference>
<dbReference type="InterPro" id="IPR013320">
    <property type="entry name" value="ConA-like_dom_sf"/>
</dbReference>
<dbReference type="CDD" id="cd08023">
    <property type="entry name" value="GH16_laminarinase_like"/>
    <property type="match status" value="1"/>
</dbReference>
<evidence type="ECO:0000256" key="1">
    <source>
        <dbReference type="ARBA" id="ARBA00006865"/>
    </source>
</evidence>
<keyword evidence="5" id="KW-1185">Reference proteome</keyword>
<dbReference type="PANTHER" id="PTHR10963">
    <property type="entry name" value="GLYCOSYL HYDROLASE-RELATED"/>
    <property type="match status" value="1"/>
</dbReference>
<dbReference type="InterPro" id="IPR050546">
    <property type="entry name" value="Glycosyl_Hydrlase_16"/>
</dbReference>
<feature type="signal peptide" evidence="2">
    <location>
        <begin position="1"/>
        <end position="19"/>
    </location>
</feature>